<feature type="transmembrane region" description="Helical" evidence="8">
    <location>
        <begin position="277"/>
        <end position="297"/>
    </location>
</feature>
<feature type="transmembrane region" description="Helical" evidence="8">
    <location>
        <begin position="177"/>
        <end position="199"/>
    </location>
</feature>
<dbReference type="AlphaFoldDB" id="A0A8J2NYY1"/>
<evidence type="ECO:0000256" key="4">
    <source>
        <dbReference type="ARBA" id="ARBA00022989"/>
    </source>
</evidence>
<dbReference type="GO" id="GO:0022841">
    <property type="term" value="F:potassium ion leak channel activity"/>
    <property type="evidence" value="ECO:0007669"/>
    <property type="project" value="TreeGrafter"/>
</dbReference>
<evidence type="ECO:0000256" key="2">
    <source>
        <dbReference type="ARBA" id="ARBA00022448"/>
    </source>
</evidence>
<reference evidence="10" key="1">
    <citation type="submission" date="2021-06" db="EMBL/GenBank/DDBJ databases">
        <authorList>
            <person name="Hodson N. C."/>
            <person name="Mongue J. A."/>
            <person name="Jaron S. K."/>
        </authorList>
    </citation>
    <scope>NUCLEOTIDE SEQUENCE</scope>
</reference>
<dbReference type="InterPro" id="IPR003280">
    <property type="entry name" value="2pore_dom_K_chnl"/>
</dbReference>
<keyword evidence="3 8" id="KW-0812">Transmembrane</keyword>
<dbReference type="PANTHER" id="PTHR11003">
    <property type="entry name" value="POTASSIUM CHANNEL, SUBFAMILY K"/>
    <property type="match status" value="1"/>
</dbReference>
<keyword evidence="4 8" id="KW-1133">Transmembrane helix</keyword>
<protein>
    <recommendedName>
        <fullName evidence="9">Potassium channel domain-containing protein</fullName>
    </recommendedName>
</protein>
<proteinExistence type="predicted"/>
<evidence type="ECO:0000256" key="5">
    <source>
        <dbReference type="ARBA" id="ARBA00023065"/>
    </source>
</evidence>
<evidence type="ECO:0000313" key="10">
    <source>
        <dbReference type="EMBL" id="CAG7725674.1"/>
    </source>
</evidence>
<keyword evidence="11" id="KW-1185">Reference proteome</keyword>
<dbReference type="GO" id="GO:0005886">
    <property type="term" value="C:plasma membrane"/>
    <property type="evidence" value="ECO:0007669"/>
    <property type="project" value="TreeGrafter"/>
</dbReference>
<evidence type="ECO:0000256" key="3">
    <source>
        <dbReference type="ARBA" id="ARBA00022692"/>
    </source>
</evidence>
<keyword evidence="7" id="KW-0407">Ion channel</keyword>
<dbReference type="GO" id="GO:0030322">
    <property type="term" value="P:stabilization of membrane potential"/>
    <property type="evidence" value="ECO:0007669"/>
    <property type="project" value="TreeGrafter"/>
</dbReference>
<dbReference type="Pfam" id="PF07885">
    <property type="entry name" value="Ion_trans_2"/>
    <property type="match status" value="2"/>
</dbReference>
<feature type="transmembrane region" description="Helical" evidence="8">
    <location>
        <begin position="304"/>
        <end position="322"/>
    </location>
</feature>
<evidence type="ECO:0000256" key="6">
    <source>
        <dbReference type="ARBA" id="ARBA00023136"/>
    </source>
</evidence>
<evidence type="ECO:0000256" key="7">
    <source>
        <dbReference type="ARBA" id="ARBA00023303"/>
    </source>
</evidence>
<sequence length="439" mass="49858">MQSYISVKVKPAPHRDSLTKRKTTPKLQYQTKSELRRAACKSFLQKTIAFLFTQVGCGALLVGYTILGAVIFIEVESPTESRRLFEVTLMKKTIVGQLWNVTQNYNVLHTERWRTEVELIVEDFQNSLVREIRLGYDGSSDPIWTFPSALMYSLSVFTTIGYGNLTPKTDWGKALTIFYALFGIPLLLLYFSNVGNFLATSLREFYSSFNRCKASLEKMKKSREMERTAKQNFQVDYKTNRIESIGEDHNGEAKAEAEMGLQESQADNDEWTNEVTIPISTCLAVFSFYILMGSLVFSWWENWNYLDGSYFCFISLVTIGFGDLVPADSTESQRSRRTVDGQLIFCSIYLLVGMGLMAMLFHLTQERFFLMARPSPPGGAEGKKCIYWRNVHVRATAAPYVPFGQGLTPQNNEAPATGTKLRPNSNVLKWRSCPLNKPV</sequence>
<feature type="domain" description="Potassium channel" evidence="9">
    <location>
        <begin position="143"/>
        <end position="198"/>
    </location>
</feature>
<evidence type="ECO:0000256" key="1">
    <source>
        <dbReference type="ARBA" id="ARBA00004141"/>
    </source>
</evidence>
<feature type="transmembrane region" description="Helical" evidence="8">
    <location>
        <begin position="143"/>
        <end position="165"/>
    </location>
</feature>
<feature type="domain" description="Potassium channel" evidence="9">
    <location>
        <begin position="285"/>
        <end position="367"/>
    </location>
</feature>
<dbReference type="OrthoDB" id="297496at2759"/>
<keyword evidence="2" id="KW-0813">Transport</keyword>
<organism evidence="10 11">
    <name type="scientific">Allacma fusca</name>
    <dbReference type="NCBI Taxonomy" id="39272"/>
    <lineage>
        <taxon>Eukaryota</taxon>
        <taxon>Metazoa</taxon>
        <taxon>Ecdysozoa</taxon>
        <taxon>Arthropoda</taxon>
        <taxon>Hexapoda</taxon>
        <taxon>Collembola</taxon>
        <taxon>Symphypleona</taxon>
        <taxon>Sminthuridae</taxon>
        <taxon>Allacma</taxon>
    </lineage>
</organism>
<feature type="transmembrane region" description="Helical" evidence="8">
    <location>
        <begin position="47"/>
        <end position="73"/>
    </location>
</feature>
<name>A0A8J2NYY1_9HEXA</name>
<dbReference type="EMBL" id="CAJVCH010125396">
    <property type="protein sequence ID" value="CAG7725674.1"/>
    <property type="molecule type" value="Genomic_DNA"/>
</dbReference>
<dbReference type="InterPro" id="IPR013099">
    <property type="entry name" value="K_chnl_dom"/>
</dbReference>
<comment type="subcellular location">
    <subcellularLocation>
        <location evidence="1">Membrane</location>
        <topology evidence="1">Multi-pass membrane protein</topology>
    </subcellularLocation>
</comment>
<evidence type="ECO:0000259" key="9">
    <source>
        <dbReference type="Pfam" id="PF07885"/>
    </source>
</evidence>
<accession>A0A8J2NYY1</accession>
<keyword evidence="5" id="KW-0406">Ion transport</keyword>
<dbReference type="Proteomes" id="UP000708208">
    <property type="component" value="Unassembled WGS sequence"/>
</dbReference>
<gene>
    <name evidence="10" type="ORF">AFUS01_LOCUS14621</name>
</gene>
<evidence type="ECO:0000256" key="8">
    <source>
        <dbReference type="SAM" id="Phobius"/>
    </source>
</evidence>
<dbReference type="GO" id="GO:0015271">
    <property type="term" value="F:outward rectifier potassium channel activity"/>
    <property type="evidence" value="ECO:0007669"/>
    <property type="project" value="TreeGrafter"/>
</dbReference>
<dbReference type="PANTHER" id="PTHR11003:SF352">
    <property type="entry name" value="BCDNA.GH04802-RELATED"/>
    <property type="match status" value="1"/>
</dbReference>
<feature type="transmembrane region" description="Helical" evidence="8">
    <location>
        <begin position="342"/>
        <end position="363"/>
    </location>
</feature>
<comment type="caution">
    <text evidence="10">The sequence shown here is derived from an EMBL/GenBank/DDBJ whole genome shotgun (WGS) entry which is preliminary data.</text>
</comment>
<keyword evidence="6 8" id="KW-0472">Membrane</keyword>
<evidence type="ECO:0000313" key="11">
    <source>
        <dbReference type="Proteomes" id="UP000708208"/>
    </source>
</evidence>